<organism evidence="2 3">
    <name type="scientific">Nocardiopsis kunsanensis</name>
    <dbReference type="NCBI Taxonomy" id="141693"/>
    <lineage>
        <taxon>Bacteria</taxon>
        <taxon>Bacillati</taxon>
        <taxon>Actinomycetota</taxon>
        <taxon>Actinomycetes</taxon>
        <taxon>Streptosporangiales</taxon>
        <taxon>Nocardiopsidaceae</taxon>
        <taxon>Nocardiopsis</taxon>
    </lineage>
</organism>
<proteinExistence type="predicted"/>
<evidence type="ECO:0000313" key="3">
    <source>
        <dbReference type="Proteomes" id="UP000654947"/>
    </source>
</evidence>
<feature type="signal peptide" evidence="1">
    <location>
        <begin position="1"/>
        <end position="29"/>
    </location>
</feature>
<dbReference type="AlphaFoldDB" id="A0A918XBB9"/>
<comment type="caution">
    <text evidence="2">The sequence shown here is derived from an EMBL/GenBank/DDBJ whole genome shotgun (WGS) entry which is preliminary data.</text>
</comment>
<gene>
    <name evidence="2" type="ORF">GCM10007147_15930</name>
</gene>
<name>A0A918XBB9_9ACTN</name>
<sequence length="76" mass="8263">MSWSQRIAAGLAVGAAALALPFAASPASASDWELAGGFGDYETCFLEGYSYVYEEGNDDLSEFKCEKNGTWQVWVR</sequence>
<protein>
    <submittedName>
        <fullName evidence="2">Uncharacterized protein</fullName>
    </submittedName>
</protein>
<evidence type="ECO:0000313" key="2">
    <source>
        <dbReference type="EMBL" id="GHD22059.1"/>
    </source>
</evidence>
<keyword evidence="3" id="KW-1185">Reference proteome</keyword>
<keyword evidence="1" id="KW-0732">Signal</keyword>
<reference evidence="2 3" key="1">
    <citation type="journal article" date="2014" name="Int. J. Syst. Evol. Microbiol.">
        <title>Complete genome sequence of Corynebacterium casei LMG S-19264T (=DSM 44701T), isolated from a smear-ripened cheese.</title>
        <authorList>
            <consortium name="US DOE Joint Genome Institute (JGI-PGF)"/>
            <person name="Walter F."/>
            <person name="Albersmeier A."/>
            <person name="Kalinowski J."/>
            <person name="Ruckert C."/>
        </authorList>
    </citation>
    <scope>NUCLEOTIDE SEQUENCE [LARGE SCALE GENOMIC DNA]</scope>
    <source>
        <strain evidence="2 3">KCTC 19473</strain>
    </source>
</reference>
<dbReference type="EMBL" id="BMXL01000006">
    <property type="protein sequence ID" value="GHD22059.1"/>
    <property type="molecule type" value="Genomic_DNA"/>
</dbReference>
<accession>A0A918XBB9</accession>
<dbReference type="RefSeq" id="WP_017577015.1">
    <property type="nucleotide sequence ID" value="NZ_BMXL01000006.1"/>
</dbReference>
<dbReference type="Proteomes" id="UP000654947">
    <property type="component" value="Unassembled WGS sequence"/>
</dbReference>
<feature type="chain" id="PRO_5038054541" evidence="1">
    <location>
        <begin position="30"/>
        <end position="76"/>
    </location>
</feature>
<evidence type="ECO:0000256" key="1">
    <source>
        <dbReference type="SAM" id="SignalP"/>
    </source>
</evidence>